<dbReference type="AlphaFoldDB" id="A0A9Q1H149"/>
<feature type="compositionally biased region" description="Basic and acidic residues" evidence="1">
    <location>
        <begin position="39"/>
        <end position="52"/>
    </location>
</feature>
<protein>
    <submittedName>
        <fullName evidence="2">Uncharacterized protein</fullName>
    </submittedName>
</protein>
<gene>
    <name evidence="2" type="ORF">HOLleu_29159</name>
</gene>
<keyword evidence="3" id="KW-1185">Reference proteome</keyword>
<evidence type="ECO:0000313" key="3">
    <source>
        <dbReference type="Proteomes" id="UP001152320"/>
    </source>
</evidence>
<sequence>MPGTNPFDNGSVSESMITLNETWADLTESDPLYSGERGQAAEESRMGEDGRPVLDVQQGEERLPDIAAEQRKNMHKGLRLNKCGGLPPSRVDITAQKLTS</sequence>
<evidence type="ECO:0000313" key="2">
    <source>
        <dbReference type="EMBL" id="KAJ8029699.1"/>
    </source>
</evidence>
<organism evidence="2 3">
    <name type="scientific">Holothuria leucospilota</name>
    <name type="common">Black long sea cucumber</name>
    <name type="synonym">Mertensiothuria leucospilota</name>
    <dbReference type="NCBI Taxonomy" id="206669"/>
    <lineage>
        <taxon>Eukaryota</taxon>
        <taxon>Metazoa</taxon>
        <taxon>Echinodermata</taxon>
        <taxon>Eleutherozoa</taxon>
        <taxon>Echinozoa</taxon>
        <taxon>Holothuroidea</taxon>
        <taxon>Aspidochirotacea</taxon>
        <taxon>Aspidochirotida</taxon>
        <taxon>Holothuriidae</taxon>
        <taxon>Holothuria</taxon>
    </lineage>
</organism>
<dbReference type="EMBL" id="JAIZAY010000014">
    <property type="protein sequence ID" value="KAJ8029699.1"/>
    <property type="molecule type" value="Genomic_DNA"/>
</dbReference>
<feature type="region of interest" description="Disordered" evidence="1">
    <location>
        <begin position="27"/>
        <end position="52"/>
    </location>
</feature>
<evidence type="ECO:0000256" key="1">
    <source>
        <dbReference type="SAM" id="MobiDB-lite"/>
    </source>
</evidence>
<name>A0A9Q1H149_HOLLE</name>
<dbReference type="Proteomes" id="UP001152320">
    <property type="component" value="Chromosome 14"/>
</dbReference>
<comment type="caution">
    <text evidence="2">The sequence shown here is derived from an EMBL/GenBank/DDBJ whole genome shotgun (WGS) entry which is preliminary data.</text>
</comment>
<reference evidence="2" key="1">
    <citation type="submission" date="2021-10" db="EMBL/GenBank/DDBJ databases">
        <title>Tropical sea cucumber genome reveals ecological adaptation and Cuvierian tubules defense mechanism.</title>
        <authorList>
            <person name="Chen T."/>
        </authorList>
    </citation>
    <scope>NUCLEOTIDE SEQUENCE</scope>
    <source>
        <strain evidence="2">Nanhai2018</strain>
        <tissue evidence="2">Muscle</tissue>
    </source>
</reference>
<proteinExistence type="predicted"/>
<accession>A0A9Q1H149</accession>